<evidence type="ECO:0000259" key="7">
    <source>
        <dbReference type="Pfam" id="PF06305"/>
    </source>
</evidence>
<sequence>MTTPDNRRHGGPVPEWGAQRPGGENAPEPVPTAQASQMQPDPDTGDAAMQAERDRLRQTVADVEHTRTRATWFGVVIGAAILILLLVFILQNLDSQRIMVIFWEVNLPLGVSLLIAAIAGALIVALVGGLRMFQLRRALNKTTK</sequence>
<feature type="transmembrane region" description="Helical" evidence="6">
    <location>
        <begin position="110"/>
        <end position="133"/>
    </location>
</feature>
<organism evidence="8 9">
    <name type="scientific">Gordonia jinghuaiqii</name>
    <dbReference type="NCBI Taxonomy" id="2758710"/>
    <lineage>
        <taxon>Bacteria</taxon>
        <taxon>Bacillati</taxon>
        <taxon>Actinomycetota</taxon>
        <taxon>Actinomycetes</taxon>
        <taxon>Mycobacteriales</taxon>
        <taxon>Gordoniaceae</taxon>
        <taxon>Gordonia</taxon>
    </lineage>
</organism>
<evidence type="ECO:0000313" key="9">
    <source>
        <dbReference type="Proteomes" id="UP000515663"/>
    </source>
</evidence>
<keyword evidence="9" id="KW-1185">Reference proteome</keyword>
<dbReference type="Pfam" id="PF06305">
    <property type="entry name" value="LapA_dom"/>
    <property type="match status" value="1"/>
</dbReference>
<dbReference type="GO" id="GO:0005886">
    <property type="term" value="C:plasma membrane"/>
    <property type="evidence" value="ECO:0007669"/>
    <property type="project" value="InterPro"/>
</dbReference>
<keyword evidence="1" id="KW-1003">Cell membrane</keyword>
<dbReference type="AlphaFoldDB" id="A0A7D7M0G7"/>
<name>A0A7D7M0G7_9ACTN</name>
<evidence type="ECO:0000256" key="5">
    <source>
        <dbReference type="SAM" id="MobiDB-lite"/>
    </source>
</evidence>
<feature type="domain" description="Lipopolysaccharide assembly protein A" evidence="7">
    <location>
        <begin position="100"/>
        <end position="144"/>
    </location>
</feature>
<protein>
    <submittedName>
        <fullName evidence="8">DUF1049 domain-containing protein</fullName>
    </submittedName>
</protein>
<evidence type="ECO:0000256" key="2">
    <source>
        <dbReference type="ARBA" id="ARBA00022692"/>
    </source>
</evidence>
<evidence type="ECO:0000313" key="8">
    <source>
        <dbReference type="EMBL" id="QMT03414.1"/>
    </source>
</evidence>
<feature type="region of interest" description="Disordered" evidence="5">
    <location>
        <begin position="1"/>
        <end position="48"/>
    </location>
</feature>
<reference evidence="9" key="1">
    <citation type="submission" date="2020-07" db="EMBL/GenBank/DDBJ databases">
        <title>novel species isolated from the respiratory tract of Marmot.</title>
        <authorList>
            <person name="Zhang G."/>
        </authorList>
    </citation>
    <scope>NUCLEOTIDE SEQUENCE [LARGE SCALE GENOMIC DNA]</scope>
    <source>
        <strain evidence="9">686</strain>
    </source>
</reference>
<dbReference type="InterPro" id="IPR010445">
    <property type="entry name" value="LapA_dom"/>
</dbReference>
<feature type="transmembrane region" description="Helical" evidence="6">
    <location>
        <begin position="70"/>
        <end position="90"/>
    </location>
</feature>
<evidence type="ECO:0000256" key="6">
    <source>
        <dbReference type="SAM" id="Phobius"/>
    </source>
</evidence>
<evidence type="ECO:0000256" key="3">
    <source>
        <dbReference type="ARBA" id="ARBA00022989"/>
    </source>
</evidence>
<dbReference type="Proteomes" id="UP000515663">
    <property type="component" value="Chromosome"/>
</dbReference>
<dbReference type="RefSeq" id="WP_219851333.1">
    <property type="nucleotide sequence ID" value="NZ_CP059491.1"/>
</dbReference>
<dbReference type="EMBL" id="CP059491">
    <property type="protein sequence ID" value="QMT03414.1"/>
    <property type="molecule type" value="Genomic_DNA"/>
</dbReference>
<gene>
    <name evidence="8" type="ORF">H1R19_10170</name>
</gene>
<evidence type="ECO:0000256" key="4">
    <source>
        <dbReference type="ARBA" id="ARBA00023136"/>
    </source>
</evidence>
<keyword evidence="4 6" id="KW-0472">Membrane</keyword>
<accession>A0A7D7M0G7</accession>
<keyword evidence="3 6" id="KW-1133">Transmembrane helix</keyword>
<dbReference type="KEGG" id="gji:H1R19_10170"/>
<evidence type="ECO:0000256" key="1">
    <source>
        <dbReference type="ARBA" id="ARBA00022475"/>
    </source>
</evidence>
<keyword evidence="2 6" id="KW-0812">Transmembrane</keyword>
<proteinExistence type="predicted"/>